<accession>A0A5N4DB28</accession>
<sequence>MRTNPASSAGGDTDLHSLVGFPEFLSEAASGHGQLGTCTQLRAPRAGGNQPVEPGAGALTIGTDALLPLEFPGPISSQGPFWHQCELLGRLKAPGLTGQVSNQSPGRFSPSKCKFPSQAQPCCAHNSPSSGSRGRGTARVQLSRQSWCPRRPSSSLWHQHSFKITLSQPDQAEPAPIRPHRIRQGSPALQSLHSCLLPDHSVNGNPGQEAAFSRTSFRVRILEKKTPGRGREGEELAGQQASLPSSCSHSRNPAGPHLLAAKDAPPLSTVTQRQQFLAWGLHSAGINQRSRRAAFLKPCCFLGRGRWGIGGIRSTGAPGSSWAAGRGARALVTGQGSW</sequence>
<dbReference type="AlphaFoldDB" id="A0A5N4DB28"/>
<keyword evidence="3" id="KW-1185">Reference proteome</keyword>
<feature type="compositionally biased region" description="Basic and acidic residues" evidence="1">
    <location>
        <begin position="224"/>
        <end position="234"/>
    </location>
</feature>
<protein>
    <submittedName>
        <fullName evidence="2">Uncharacterized protein</fullName>
    </submittedName>
</protein>
<evidence type="ECO:0000313" key="3">
    <source>
        <dbReference type="Proteomes" id="UP000299084"/>
    </source>
</evidence>
<feature type="compositionally biased region" description="Polar residues" evidence="1">
    <location>
        <begin position="239"/>
        <end position="251"/>
    </location>
</feature>
<feature type="region of interest" description="Disordered" evidence="1">
    <location>
        <begin position="224"/>
        <end position="257"/>
    </location>
</feature>
<name>A0A5N4DB28_CAMDR</name>
<evidence type="ECO:0000313" key="2">
    <source>
        <dbReference type="EMBL" id="KAB1268374.1"/>
    </source>
</evidence>
<comment type="caution">
    <text evidence="2">The sequence shown here is derived from an EMBL/GenBank/DDBJ whole genome shotgun (WGS) entry which is preliminary data.</text>
</comment>
<dbReference type="EMBL" id="JWIN03000013">
    <property type="protein sequence ID" value="KAB1268374.1"/>
    <property type="molecule type" value="Genomic_DNA"/>
</dbReference>
<evidence type="ECO:0000256" key="1">
    <source>
        <dbReference type="SAM" id="MobiDB-lite"/>
    </source>
</evidence>
<proteinExistence type="predicted"/>
<organism evidence="2 3">
    <name type="scientific">Camelus dromedarius</name>
    <name type="common">Dromedary</name>
    <name type="synonym">Arabian camel</name>
    <dbReference type="NCBI Taxonomy" id="9838"/>
    <lineage>
        <taxon>Eukaryota</taxon>
        <taxon>Metazoa</taxon>
        <taxon>Chordata</taxon>
        <taxon>Craniata</taxon>
        <taxon>Vertebrata</taxon>
        <taxon>Euteleostomi</taxon>
        <taxon>Mammalia</taxon>
        <taxon>Eutheria</taxon>
        <taxon>Laurasiatheria</taxon>
        <taxon>Artiodactyla</taxon>
        <taxon>Tylopoda</taxon>
        <taxon>Camelidae</taxon>
        <taxon>Camelus</taxon>
    </lineage>
</organism>
<reference evidence="2 3" key="1">
    <citation type="journal article" date="2019" name="Mol. Ecol. Resour.">
        <title>Improving Illumina assemblies with Hi-C and long reads: an example with the North African dromedary.</title>
        <authorList>
            <person name="Elbers J.P."/>
            <person name="Rogers M.F."/>
            <person name="Perelman P.L."/>
            <person name="Proskuryakova A.A."/>
            <person name="Serdyukova N.A."/>
            <person name="Johnson W.E."/>
            <person name="Horin P."/>
            <person name="Corander J."/>
            <person name="Murphy D."/>
            <person name="Burger P.A."/>
        </authorList>
    </citation>
    <scope>NUCLEOTIDE SEQUENCE [LARGE SCALE GENOMIC DNA]</scope>
    <source>
        <strain evidence="2">Drom800</strain>
        <tissue evidence="2">Blood</tissue>
    </source>
</reference>
<dbReference type="Proteomes" id="UP000299084">
    <property type="component" value="Unassembled WGS sequence"/>
</dbReference>
<gene>
    <name evidence="2" type="ORF">Cadr_000013726</name>
</gene>